<evidence type="ECO:0000256" key="6">
    <source>
        <dbReference type="SAM" id="MobiDB-lite"/>
    </source>
</evidence>
<evidence type="ECO:0000313" key="9">
    <source>
        <dbReference type="Proteomes" id="UP001642502"/>
    </source>
</evidence>
<dbReference type="GO" id="GO:0008233">
    <property type="term" value="F:peptidase activity"/>
    <property type="evidence" value="ECO:0007669"/>
    <property type="project" value="UniProtKB-KW"/>
</dbReference>
<dbReference type="SMART" id="SM00720">
    <property type="entry name" value="calpain_III"/>
    <property type="match status" value="1"/>
</dbReference>
<dbReference type="Gene3D" id="3.90.70.10">
    <property type="entry name" value="Cysteine proteinases"/>
    <property type="match status" value="1"/>
</dbReference>
<evidence type="ECO:0000256" key="5">
    <source>
        <dbReference type="PROSITE-ProRule" id="PRU00239"/>
    </source>
</evidence>
<keyword evidence="9" id="KW-1185">Reference proteome</keyword>
<accession>A0ABP0D358</accession>
<dbReference type="InterPro" id="IPR022683">
    <property type="entry name" value="Calpain_III"/>
</dbReference>
<dbReference type="InterPro" id="IPR001300">
    <property type="entry name" value="Peptidase_C2_calpain_cat"/>
</dbReference>
<evidence type="ECO:0000259" key="7">
    <source>
        <dbReference type="PROSITE" id="PS50203"/>
    </source>
</evidence>
<gene>
    <name evidence="8" type="primary">RIM13</name>
    <name evidence="8" type="ORF">SEPCBS119000_000063</name>
</gene>
<evidence type="ECO:0000256" key="2">
    <source>
        <dbReference type="ARBA" id="ARBA00022670"/>
    </source>
</evidence>
<proteinExistence type="inferred from homology"/>
<dbReference type="InterPro" id="IPR036213">
    <property type="entry name" value="Calpain_III_sf"/>
</dbReference>
<evidence type="ECO:0000313" key="8">
    <source>
        <dbReference type="EMBL" id="CAK7262641.1"/>
    </source>
</evidence>
<organism evidence="8 9">
    <name type="scientific">Sporothrix epigloea</name>
    <dbReference type="NCBI Taxonomy" id="1892477"/>
    <lineage>
        <taxon>Eukaryota</taxon>
        <taxon>Fungi</taxon>
        <taxon>Dikarya</taxon>
        <taxon>Ascomycota</taxon>
        <taxon>Pezizomycotina</taxon>
        <taxon>Sordariomycetes</taxon>
        <taxon>Sordariomycetidae</taxon>
        <taxon>Ophiostomatales</taxon>
        <taxon>Ophiostomataceae</taxon>
        <taxon>Sporothrix</taxon>
    </lineage>
</organism>
<comment type="similarity">
    <text evidence="1">Belongs to the peptidase C2 family. PalB/RIM13 subfamily.</text>
</comment>
<dbReference type="PROSITE" id="PS50203">
    <property type="entry name" value="CALPAIN_CAT"/>
    <property type="match status" value="1"/>
</dbReference>
<feature type="region of interest" description="Disordered" evidence="6">
    <location>
        <begin position="616"/>
        <end position="638"/>
    </location>
</feature>
<dbReference type="Proteomes" id="UP001642502">
    <property type="component" value="Unassembled WGS sequence"/>
</dbReference>
<dbReference type="Gene3D" id="2.60.120.380">
    <property type="match status" value="1"/>
</dbReference>
<dbReference type="CDD" id="cd00044">
    <property type="entry name" value="CysPc"/>
    <property type="match status" value="1"/>
</dbReference>
<keyword evidence="3 5" id="KW-0378">Hydrolase</keyword>
<name>A0ABP0D358_9PEZI</name>
<keyword evidence="2 5" id="KW-0645">Protease</keyword>
<dbReference type="SUPFAM" id="SSF49758">
    <property type="entry name" value="Calpain large subunit, middle domain (domain III)"/>
    <property type="match status" value="2"/>
</dbReference>
<comment type="caution">
    <text evidence="8">The sequence shown here is derived from an EMBL/GenBank/DDBJ whole genome shotgun (WGS) entry which is preliminary data.</text>
</comment>
<dbReference type="SUPFAM" id="SSF54001">
    <property type="entry name" value="Cysteine proteinases"/>
    <property type="match status" value="1"/>
</dbReference>
<dbReference type="PANTHER" id="PTHR46143">
    <property type="entry name" value="CALPAIN-7"/>
    <property type="match status" value="1"/>
</dbReference>
<evidence type="ECO:0000256" key="1">
    <source>
        <dbReference type="ARBA" id="ARBA00010193"/>
    </source>
</evidence>
<protein>
    <submittedName>
        <fullName evidence="8">Cysteine protease</fullName>
    </submittedName>
</protein>
<dbReference type="Pfam" id="PF00648">
    <property type="entry name" value="Peptidase_C2"/>
    <property type="match status" value="1"/>
</dbReference>
<dbReference type="PANTHER" id="PTHR46143:SF1">
    <property type="entry name" value="CALPAIN-7"/>
    <property type="match status" value="1"/>
</dbReference>
<feature type="active site" evidence="5">
    <location>
        <position position="278"/>
    </location>
</feature>
<feature type="active site" evidence="5">
    <location>
        <position position="109"/>
    </location>
</feature>
<reference evidence="8 9" key="1">
    <citation type="submission" date="2024-01" db="EMBL/GenBank/DDBJ databases">
        <authorList>
            <person name="Allen C."/>
            <person name="Tagirdzhanova G."/>
        </authorList>
    </citation>
    <scope>NUCLEOTIDE SEQUENCE [LARGE SCALE GENOMIC DNA]</scope>
    <source>
        <strain evidence="8 9">CBS 119000</strain>
    </source>
</reference>
<sequence length="858" mass="93649">MLTNREQIILLKSSKLHGSVFPPWEAAPGEDVFSLASTDGNLYVDATRFSMSSQQGEIFAGWKRPGELLTEALSVQDPLSSGFDKIDIADKLMVTRSEPDLVQDITADCSVVASLCAIAQFANDHRDQASILATIIRPFDAINGQPLLSENGKYIFRLQFNGAFRKVVIDDRLPSSKSRSLFVVDRQNPYLLWPALLEKAYLKLYGGYEFPGGNSGTDLWILTGWIPEQVFLQSAETDLDLVWARTKGAFERGDVMITLGTGRLTLKEEALFGLAGQHDYAVLKLEVDSNGARRMLVKNPWCDSLVWHGRGLSPVPNTTGPLTTSTFWIGFEDVIQYFNSLFLNWDPSLFKYRQDHHLSWTLPSKAVLRSFVSNPQYAMVPDADGTVWILLSRHMQDAELEIICRKRQLVSTVGKSDGAEQATLHVAQPGAKLPDVGFITLCVFMADGKRVHLPDRPRWIKRAPLVDSAQTLVCFEARRAVPYTIVVAQSSLPLPSYSFTLSFFSSAALTIGPAVEMLAHQYDVSGEWSRATAGGSAASPDFVQNPQYALTILKPTPLSLLLSAEAEDVPVRVDLVWARGRRVASLAVRDLVVSSGEYQRGCALATVMPRASPYSTVADSPPTASHMSESVSSGNGSGTAGYGPGIVEAGTYTVVVSTFERTQLSRYTLRIGSAVPVEVHAIPAEDSGKLRTSLEPLMLTFDGSSRSGHVGCLGDGEECNFRAQAALNARLNTRVSLVVQAVERRAQCVHTATATAAAAASTIALRVSIERITSGGGRRVCDVVATTGDGEFLDMTVAGLRTDEITLGRTLPFQGQDMTTPSFRVVVEMRNVRRLPSVGIRVDVLSSDRVEAQPWMEY</sequence>
<dbReference type="SMART" id="SM00230">
    <property type="entry name" value="CysPc"/>
    <property type="match status" value="1"/>
</dbReference>
<dbReference type="GO" id="GO:0006508">
    <property type="term" value="P:proteolysis"/>
    <property type="evidence" value="ECO:0007669"/>
    <property type="project" value="UniProtKB-KW"/>
</dbReference>
<feature type="compositionally biased region" description="Polar residues" evidence="6">
    <location>
        <begin position="616"/>
        <end position="634"/>
    </location>
</feature>
<feature type="domain" description="Calpain catalytic" evidence="7">
    <location>
        <begin position="18"/>
        <end position="347"/>
    </location>
</feature>
<evidence type="ECO:0000256" key="4">
    <source>
        <dbReference type="ARBA" id="ARBA00022807"/>
    </source>
</evidence>
<dbReference type="EMBL" id="CAWUON010000001">
    <property type="protein sequence ID" value="CAK7262641.1"/>
    <property type="molecule type" value="Genomic_DNA"/>
</dbReference>
<dbReference type="InterPro" id="IPR051297">
    <property type="entry name" value="PalB/RIM13"/>
</dbReference>
<feature type="active site" evidence="5">
    <location>
        <position position="299"/>
    </location>
</feature>
<keyword evidence="4 5" id="KW-0788">Thiol protease</keyword>
<evidence type="ECO:0000256" key="3">
    <source>
        <dbReference type="ARBA" id="ARBA00022801"/>
    </source>
</evidence>
<dbReference type="InterPro" id="IPR038765">
    <property type="entry name" value="Papain-like_cys_pep_sf"/>
</dbReference>